<feature type="region of interest" description="Disordered" evidence="1">
    <location>
        <begin position="248"/>
        <end position="297"/>
    </location>
</feature>
<feature type="compositionally biased region" description="Basic and acidic residues" evidence="1">
    <location>
        <begin position="287"/>
        <end position="297"/>
    </location>
</feature>
<keyword evidence="2" id="KW-1133">Transmembrane helix</keyword>
<dbReference type="EMBL" id="LK056687">
    <property type="protein sequence ID" value="CDR88689.1"/>
    <property type="molecule type" value="Genomic_DNA"/>
</dbReference>
<evidence type="ECO:0000256" key="1">
    <source>
        <dbReference type="SAM" id="MobiDB-lite"/>
    </source>
</evidence>
<evidence type="ECO:0000313" key="3">
    <source>
        <dbReference type="EMBL" id="CDR88689.1"/>
    </source>
</evidence>
<organism evidence="3">
    <name type="scientific">Sporisorium scitamineum</name>
    <dbReference type="NCBI Taxonomy" id="49012"/>
    <lineage>
        <taxon>Eukaryota</taxon>
        <taxon>Fungi</taxon>
        <taxon>Dikarya</taxon>
        <taxon>Basidiomycota</taxon>
        <taxon>Ustilaginomycotina</taxon>
        <taxon>Ustilaginomycetes</taxon>
        <taxon>Ustilaginales</taxon>
        <taxon>Ustilaginaceae</taxon>
        <taxon>Sporisorium</taxon>
    </lineage>
</organism>
<name>A0A127Z472_9BASI</name>
<feature type="compositionally biased region" description="Basic and acidic residues" evidence="1">
    <location>
        <begin position="255"/>
        <end position="279"/>
    </location>
</feature>
<feature type="region of interest" description="Disordered" evidence="1">
    <location>
        <begin position="1"/>
        <end position="86"/>
    </location>
</feature>
<dbReference type="OrthoDB" id="3361396at2759"/>
<feature type="region of interest" description="Disordered" evidence="1">
    <location>
        <begin position="551"/>
        <end position="582"/>
    </location>
</feature>
<feature type="compositionally biased region" description="Polar residues" evidence="1">
    <location>
        <begin position="779"/>
        <end position="793"/>
    </location>
</feature>
<accession>A0A127Z472</accession>
<evidence type="ECO:0000256" key="2">
    <source>
        <dbReference type="SAM" id="Phobius"/>
    </source>
</evidence>
<feature type="compositionally biased region" description="Acidic residues" evidence="1">
    <location>
        <begin position="61"/>
        <end position="76"/>
    </location>
</feature>
<gene>
    <name evidence="3" type="ORF">SPSC_05521</name>
</gene>
<feature type="region of interest" description="Disordered" evidence="1">
    <location>
        <begin position="124"/>
        <end position="173"/>
    </location>
</feature>
<reference evidence="3" key="1">
    <citation type="submission" date="2014-06" db="EMBL/GenBank/DDBJ databases">
        <authorList>
            <person name="Ju J."/>
            <person name="Zhang J."/>
        </authorList>
    </citation>
    <scope>NUCLEOTIDE SEQUENCE</scope>
    <source>
        <strain evidence="3">SscI8</strain>
    </source>
</reference>
<feature type="region of interest" description="Disordered" evidence="1">
    <location>
        <begin position="740"/>
        <end position="918"/>
    </location>
</feature>
<feature type="region of interest" description="Disordered" evidence="1">
    <location>
        <begin position="492"/>
        <end position="511"/>
    </location>
</feature>
<feature type="compositionally biased region" description="Low complexity" evidence="1">
    <location>
        <begin position="128"/>
        <end position="164"/>
    </location>
</feature>
<proteinExistence type="predicted"/>
<feature type="compositionally biased region" description="Basic residues" evidence="1">
    <location>
        <begin position="861"/>
        <end position="875"/>
    </location>
</feature>
<dbReference type="AlphaFoldDB" id="A0A127Z472"/>
<feature type="compositionally biased region" description="Polar residues" evidence="1">
    <location>
        <begin position="802"/>
        <end position="815"/>
    </location>
</feature>
<sequence length="943" mass="102217">MWPGASSAWRKRQPATKPRLGINVNPPKPKPSSSSTSSSPSSTGSIFDIADPILRTRRQLDDDDVAADDAGADEGGGEPAVAATTFNNGMWTPPAAVSVASVTPPAFTATVSLASDDEDATSISATFTSSPTSALRTSPSPTSLSSGSSSSSTTSSSSSAIPTPTNKPPHTNSPATGGFKLVYLTPILVFICLFLLFSVGGRMWGRYHHANRVEASRRARYDQRLSRAAKKREMQRIKTMWGYDRTPMLPPELEQGEHDLHYKNPHGDKGATDRDRDAESSFGSDSDGGKGEEVDERYPGTLKILSLALLGEGSKGELPETRGEGGRKYEAGVQRNGWLAVKVRRWIGRDEEDLEDTRYTVGPSKVGRRIRHALSRDRLRAAAAVEAQDDEKSAASLASPMSTLSVGSGEIKYKAEFSSVDLTHQTARYSPNRYSALGHSGGPENEFDDPFLTSSTTQNPAALGWKKPLPPQPKESPFRPSLLNFGLRSRSKTYDPVSPHTAQRLDTPVKPAPLHNYNTDESGFLPKTLGLGISGVWKTITNFTHPTATATAAAGPVSTEDDEESFIGRPYRPHSDVMSDNDTPYSAYRQHRYDDDDLGTPTKQPLARTGTVLHVKPTTNQPWNTTTQQRESPARKMTAAAWNEALLSSPVNSRQTMASYQPMRFERPLEEVGGEGCGLEMRKLLLLHRAVTEASAKAEGGVARPAMVSPAFTDYSDLVACYSTPSDVDGGGSIRVLSPPVHTVEGGERESVGARQKLQRAKTTKMSMRENGQGEGVQRSKTSSTSTSGLNRKSTVHHSVRTTKPSNTPPTNQSKGLYPYTLTQPLRLAKPSSSPPNPSPPTTFTHLPPALRIASPEPAPPHHHHPFLHHPHHHQPPPPTTTNHHHPTTTPPRHPNAQNPQTPFHPTGPTHKDEMTAAAKAHNRTTALQKVDAIVLNSYAQHR</sequence>
<keyword evidence="2" id="KW-0812">Transmembrane</keyword>
<protein>
    <submittedName>
        <fullName evidence="3">Uncharacterized protein</fullName>
    </submittedName>
</protein>
<feature type="compositionally biased region" description="Low complexity" evidence="1">
    <location>
        <begin position="31"/>
        <end position="43"/>
    </location>
</feature>
<feature type="transmembrane region" description="Helical" evidence="2">
    <location>
        <begin position="181"/>
        <end position="199"/>
    </location>
</feature>
<keyword evidence="2" id="KW-0472">Membrane</keyword>